<proteinExistence type="inferred from homology"/>
<keyword evidence="2" id="KW-0806">Transcription termination</keyword>
<gene>
    <name evidence="6" type="primary">LOC111012626</name>
</gene>
<dbReference type="OrthoDB" id="637682at2759"/>
<reference evidence="6" key="1">
    <citation type="submission" date="2025-08" db="UniProtKB">
        <authorList>
            <consortium name="RefSeq"/>
        </authorList>
    </citation>
    <scope>IDENTIFICATION</scope>
    <source>
        <strain evidence="6">OHB3-1</strain>
    </source>
</reference>
<dbReference type="Gene3D" id="1.25.70.10">
    <property type="entry name" value="Transcription termination factor 3, mitochondrial"/>
    <property type="match status" value="3"/>
</dbReference>
<feature type="region of interest" description="Disordered" evidence="4">
    <location>
        <begin position="598"/>
        <end position="618"/>
    </location>
</feature>
<feature type="compositionally biased region" description="Basic and acidic residues" evidence="4">
    <location>
        <begin position="598"/>
        <end position="608"/>
    </location>
</feature>
<dbReference type="KEGG" id="mcha:111012626"/>
<evidence type="ECO:0000313" key="5">
    <source>
        <dbReference type="Proteomes" id="UP000504603"/>
    </source>
</evidence>
<dbReference type="InterPro" id="IPR038538">
    <property type="entry name" value="MTERF_sf"/>
</dbReference>
<dbReference type="PANTHER" id="PTHR13068">
    <property type="entry name" value="CGI-12 PROTEIN-RELATED"/>
    <property type="match status" value="1"/>
</dbReference>
<dbReference type="GO" id="GO:0003676">
    <property type="term" value="F:nucleic acid binding"/>
    <property type="evidence" value="ECO:0007669"/>
    <property type="project" value="InterPro"/>
</dbReference>
<dbReference type="GeneID" id="111012626"/>
<dbReference type="GO" id="GO:0006353">
    <property type="term" value="P:DNA-templated transcription termination"/>
    <property type="evidence" value="ECO:0007669"/>
    <property type="project" value="UniProtKB-KW"/>
</dbReference>
<keyword evidence="3" id="KW-0809">Transit peptide</keyword>
<evidence type="ECO:0000256" key="1">
    <source>
        <dbReference type="ARBA" id="ARBA00007692"/>
    </source>
</evidence>
<evidence type="ECO:0000256" key="2">
    <source>
        <dbReference type="ARBA" id="ARBA00022472"/>
    </source>
</evidence>
<keyword evidence="5" id="KW-1185">Reference proteome</keyword>
<accession>A0A6J1CL75</accession>
<keyword evidence="2" id="KW-0805">Transcription regulation</keyword>
<sequence>MRFLHHNQCFHSPLTKLSSLSSSFNLMGSIPLCKSPSLVFLSHISSSSYCSWQRNFLYRTNLLLHGSFPVQPMSPRKPFSMKTNGVSPFTSHANVPGPPDEGLSSTQLNVLRKKLEELNINTESCVPGQTNHLLCPMCKGGDSGERSLSLYISEDGGAAVWICFCAKCGWKGRTLAFADGRSSYGSLGQVAINKKKRKITAESLQLEPLCDENSKQGSLANLLHKSGFTSSQMQYFLSKNHLFSRNSNLQDVESSVAVLLSFGFLPEDLVSMVLDCPAILDLEFLKKWEVSLSQIGLHSARNMLILSRRFNLDPSIFHRTVNFLKRLGLSDAAVTGVLEDYPEILLSNEQEISRTIEFLMGIGIRRDGIDRIIRSLPRVLGFRVDGRLKSLVSEFEDLGFDQNVIAREIVREPKILGTELGELSRCLELLGNLKCRNSIKDEIFRDGAFRAAFEVKQRIDCLCKKGLIRTEAFKLLWKEPRLVTYEIENIEKKIGFLIHKMKFGIECLMDVPEYLGINFKKQIVPRYNVIEYLGSKGWLGSQVGLREIIKPSRLKFYNLFVKPYPECGKMFGKFVGDNETKSPSRHPIGLWKVFKPQRHPESREDTENMKSFMKSLVK</sequence>
<comment type="similarity">
    <text evidence="1">Belongs to the mTERF family.</text>
</comment>
<organism evidence="5 6">
    <name type="scientific">Momordica charantia</name>
    <name type="common">Bitter gourd</name>
    <name type="synonym">Balsam pear</name>
    <dbReference type="NCBI Taxonomy" id="3673"/>
    <lineage>
        <taxon>Eukaryota</taxon>
        <taxon>Viridiplantae</taxon>
        <taxon>Streptophyta</taxon>
        <taxon>Embryophyta</taxon>
        <taxon>Tracheophyta</taxon>
        <taxon>Spermatophyta</taxon>
        <taxon>Magnoliopsida</taxon>
        <taxon>eudicotyledons</taxon>
        <taxon>Gunneridae</taxon>
        <taxon>Pentapetalae</taxon>
        <taxon>rosids</taxon>
        <taxon>fabids</taxon>
        <taxon>Cucurbitales</taxon>
        <taxon>Cucurbitaceae</taxon>
        <taxon>Momordiceae</taxon>
        <taxon>Momordica</taxon>
    </lineage>
</organism>
<keyword evidence="2" id="KW-0804">Transcription</keyword>
<dbReference type="InterPro" id="IPR003690">
    <property type="entry name" value="MTERF"/>
</dbReference>
<dbReference type="Pfam" id="PF02536">
    <property type="entry name" value="mTERF"/>
    <property type="match status" value="2"/>
</dbReference>
<evidence type="ECO:0000256" key="4">
    <source>
        <dbReference type="SAM" id="MobiDB-lite"/>
    </source>
</evidence>
<dbReference type="AlphaFoldDB" id="A0A6J1CL75"/>
<dbReference type="Proteomes" id="UP000504603">
    <property type="component" value="Unplaced"/>
</dbReference>
<protein>
    <submittedName>
        <fullName evidence="6">Transcription termination factor MTERF15, mitochondrial-like isoform X1</fullName>
    </submittedName>
</protein>
<evidence type="ECO:0000256" key="3">
    <source>
        <dbReference type="ARBA" id="ARBA00022946"/>
    </source>
</evidence>
<name>A0A6J1CL75_MOMCH</name>
<dbReference type="SMART" id="SM00733">
    <property type="entry name" value="Mterf"/>
    <property type="match status" value="6"/>
</dbReference>
<dbReference type="PANTHER" id="PTHR13068:SF23">
    <property type="entry name" value="TRANSCRIPTION TERMINATION FACTOR MTERF15, MITOCHONDRIAL"/>
    <property type="match status" value="1"/>
</dbReference>
<evidence type="ECO:0000313" key="6">
    <source>
        <dbReference type="RefSeq" id="XP_022142535.1"/>
    </source>
</evidence>
<dbReference type="RefSeq" id="XP_022142535.1">
    <property type="nucleotide sequence ID" value="XM_022286843.1"/>
</dbReference>